<reference evidence="7" key="4">
    <citation type="journal article" date="2018" name="Nat. Plants">
        <title>Whole-genome landscape of Medicago truncatula symbiotic genes.</title>
        <authorList>
            <person name="Pecrix Y."/>
            <person name="Staton S.E."/>
            <person name="Sallet E."/>
            <person name="Lelandais-Briere C."/>
            <person name="Moreau S."/>
            <person name="Carrere S."/>
            <person name="Blein T."/>
            <person name="Jardinaud M.F."/>
            <person name="Latrasse D."/>
            <person name="Zouine M."/>
            <person name="Zahm M."/>
            <person name="Kreplak J."/>
            <person name="Mayjonade B."/>
            <person name="Satge C."/>
            <person name="Perez M."/>
            <person name="Cauet S."/>
            <person name="Marande W."/>
            <person name="Chantry-Darmon C."/>
            <person name="Lopez-Roques C."/>
            <person name="Bouchez O."/>
            <person name="Berard A."/>
            <person name="Debelle F."/>
            <person name="Munos S."/>
            <person name="Bendahmane A."/>
            <person name="Berges H."/>
            <person name="Niebel A."/>
            <person name="Buitink J."/>
            <person name="Frugier F."/>
            <person name="Benhamed M."/>
            <person name="Crespi M."/>
            <person name="Gouzy J."/>
            <person name="Gamas P."/>
        </authorList>
    </citation>
    <scope>NUCLEOTIDE SEQUENCE [LARGE SCALE GENOMIC DNA]</scope>
    <source>
        <strain evidence="7">cv. Jemalong A17</strain>
    </source>
</reference>
<reference evidence="3 6" key="1">
    <citation type="journal article" date="2011" name="Nature">
        <title>The Medicago genome provides insight into the evolution of rhizobial symbioses.</title>
        <authorList>
            <person name="Young N.D."/>
            <person name="Debelle F."/>
            <person name="Oldroyd G.E."/>
            <person name="Geurts R."/>
            <person name="Cannon S.B."/>
            <person name="Udvardi M.K."/>
            <person name="Benedito V.A."/>
            <person name="Mayer K.F."/>
            <person name="Gouzy J."/>
            <person name="Schoof H."/>
            <person name="Van de Peer Y."/>
            <person name="Proost S."/>
            <person name="Cook D.R."/>
            <person name="Meyers B.C."/>
            <person name="Spannagl M."/>
            <person name="Cheung F."/>
            <person name="De Mita S."/>
            <person name="Krishnakumar V."/>
            <person name="Gundlach H."/>
            <person name="Zhou S."/>
            <person name="Mudge J."/>
            <person name="Bharti A.K."/>
            <person name="Murray J.D."/>
            <person name="Naoumkina M.A."/>
            <person name="Rosen B."/>
            <person name="Silverstein K.A."/>
            <person name="Tang H."/>
            <person name="Rombauts S."/>
            <person name="Zhao P.X."/>
            <person name="Zhou P."/>
            <person name="Barbe V."/>
            <person name="Bardou P."/>
            <person name="Bechner M."/>
            <person name="Bellec A."/>
            <person name="Berger A."/>
            <person name="Berges H."/>
            <person name="Bidwell S."/>
            <person name="Bisseling T."/>
            <person name="Choisne N."/>
            <person name="Couloux A."/>
            <person name="Denny R."/>
            <person name="Deshpande S."/>
            <person name="Dai X."/>
            <person name="Doyle J.J."/>
            <person name="Dudez A.M."/>
            <person name="Farmer A.D."/>
            <person name="Fouteau S."/>
            <person name="Franken C."/>
            <person name="Gibelin C."/>
            <person name="Gish J."/>
            <person name="Goldstein S."/>
            <person name="Gonzalez A.J."/>
            <person name="Green P.J."/>
            <person name="Hallab A."/>
            <person name="Hartog M."/>
            <person name="Hua A."/>
            <person name="Humphray S.J."/>
            <person name="Jeong D.H."/>
            <person name="Jing Y."/>
            <person name="Jocker A."/>
            <person name="Kenton S.M."/>
            <person name="Kim D.J."/>
            <person name="Klee K."/>
            <person name="Lai H."/>
            <person name="Lang C."/>
            <person name="Lin S."/>
            <person name="Macmil S.L."/>
            <person name="Magdelenat G."/>
            <person name="Matthews L."/>
            <person name="McCorrison J."/>
            <person name="Monaghan E.L."/>
            <person name="Mun J.H."/>
            <person name="Najar F.Z."/>
            <person name="Nicholson C."/>
            <person name="Noirot C."/>
            <person name="O'Bleness M."/>
            <person name="Paule C.R."/>
            <person name="Poulain J."/>
            <person name="Prion F."/>
            <person name="Qin B."/>
            <person name="Qu C."/>
            <person name="Retzel E.F."/>
            <person name="Riddle C."/>
            <person name="Sallet E."/>
            <person name="Samain S."/>
            <person name="Samson N."/>
            <person name="Sanders I."/>
            <person name="Saurat O."/>
            <person name="Scarpelli C."/>
            <person name="Schiex T."/>
            <person name="Segurens B."/>
            <person name="Severin A.J."/>
            <person name="Sherrier D.J."/>
            <person name="Shi R."/>
            <person name="Sims S."/>
            <person name="Singer S.R."/>
            <person name="Sinharoy S."/>
            <person name="Sterck L."/>
            <person name="Viollet A."/>
            <person name="Wang B.B."/>
            <person name="Wang K."/>
            <person name="Wang M."/>
            <person name="Wang X."/>
            <person name="Warfsmann J."/>
            <person name="Weissenbach J."/>
            <person name="White D.D."/>
            <person name="White J.D."/>
            <person name="Wiley G.B."/>
            <person name="Wincker P."/>
            <person name="Xing Y."/>
            <person name="Yang L."/>
            <person name="Yao Z."/>
            <person name="Ying F."/>
            <person name="Zhai J."/>
            <person name="Zhou L."/>
            <person name="Zuber A."/>
            <person name="Denarie J."/>
            <person name="Dixon R.A."/>
            <person name="May G.D."/>
            <person name="Schwartz D.C."/>
            <person name="Rogers J."/>
            <person name="Quetier F."/>
            <person name="Town C.D."/>
            <person name="Roe B.A."/>
        </authorList>
    </citation>
    <scope>NUCLEOTIDE SEQUENCE [LARGE SCALE GENOMIC DNA]</scope>
    <source>
        <strain evidence="3">A17</strain>
        <strain evidence="5 6">cv. Jemalong A17</strain>
    </source>
</reference>
<gene>
    <name evidence="5" type="primary">25488325</name>
    <name evidence="3" type="ordered locus">MTR_2g450550</name>
    <name evidence="4" type="ORF">MtrunA17_Chr2g0304631</name>
</gene>
<protein>
    <submittedName>
        <fullName evidence="3">Transmembrane protein, putative</fullName>
    </submittedName>
</protein>
<evidence type="ECO:0000313" key="7">
    <source>
        <dbReference type="Proteomes" id="UP000265566"/>
    </source>
</evidence>
<keyword evidence="1 3" id="KW-0812">Transmembrane</keyword>
<feature type="transmembrane region" description="Helical" evidence="1">
    <location>
        <begin position="281"/>
        <end position="304"/>
    </location>
</feature>
<evidence type="ECO:0000313" key="3">
    <source>
        <dbReference type="EMBL" id="KEH37885.1"/>
    </source>
</evidence>
<feature type="chain" id="PRO_5014500644" evidence="2">
    <location>
        <begin position="25"/>
        <end position="528"/>
    </location>
</feature>
<reference evidence="3 6" key="2">
    <citation type="journal article" date="2014" name="BMC Genomics">
        <title>An improved genome release (version Mt4.0) for the model legume Medicago truncatula.</title>
        <authorList>
            <person name="Tang H."/>
            <person name="Krishnakumar V."/>
            <person name="Bidwell S."/>
            <person name="Rosen B."/>
            <person name="Chan A."/>
            <person name="Zhou S."/>
            <person name="Gentzbittel L."/>
            <person name="Childs K.L."/>
            <person name="Yandell M."/>
            <person name="Gundlach H."/>
            <person name="Mayer K.F."/>
            <person name="Schwartz D.C."/>
            <person name="Town C.D."/>
        </authorList>
    </citation>
    <scope>GENOME REANNOTATION</scope>
    <source>
        <strain evidence="3">A17</strain>
        <strain evidence="5 6">cv. Jemalong A17</strain>
    </source>
</reference>
<feature type="transmembrane region" description="Helical" evidence="1">
    <location>
        <begin position="490"/>
        <end position="513"/>
    </location>
</feature>
<keyword evidence="6" id="KW-1185">Reference proteome</keyword>
<feature type="transmembrane region" description="Helical" evidence="1">
    <location>
        <begin position="252"/>
        <end position="274"/>
    </location>
</feature>
<dbReference type="ExpressionAtlas" id="A0A072VIE1">
    <property type="expression patterns" value="differential"/>
</dbReference>
<dbReference type="InterPro" id="IPR040283">
    <property type="entry name" value="DDB_G0292058-like"/>
</dbReference>
<dbReference type="EMBL" id="PSQE01000002">
    <property type="protein sequence ID" value="RHN73983.1"/>
    <property type="molecule type" value="Genomic_DNA"/>
</dbReference>
<reference evidence="5" key="3">
    <citation type="submission" date="2015-04" db="UniProtKB">
        <authorList>
            <consortium name="EnsemblPlants"/>
        </authorList>
    </citation>
    <scope>IDENTIFICATION</scope>
    <source>
        <strain evidence="5">cv. Jemalong A17</strain>
    </source>
</reference>
<keyword evidence="1" id="KW-0472">Membrane</keyword>
<name>A0A072VIE1_MEDTR</name>
<proteinExistence type="predicted"/>
<evidence type="ECO:0000256" key="1">
    <source>
        <dbReference type="SAM" id="Phobius"/>
    </source>
</evidence>
<evidence type="ECO:0000256" key="2">
    <source>
        <dbReference type="SAM" id="SignalP"/>
    </source>
</evidence>
<organism evidence="3 6">
    <name type="scientific">Medicago truncatula</name>
    <name type="common">Barrel medic</name>
    <name type="synonym">Medicago tribuloides</name>
    <dbReference type="NCBI Taxonomy" id="3880"/>
    <lineage>
        <taxon>Eukaryota</taxon>
        <taxon>Viridiplantae</taxon>
        <taxon>Streptophyta</taxon>
        <taxon>Embryophyta</taxon>
        <taxon>Tracheophyta</taxon>
        <taxon>Spermatophyta</taxon>
        <taxon>Magnoliopsida</taxon>
        <taxon>eudicotyledons</taxon>
        <taxon>Gunneridae</taxon>
        <taxon>Pentapetalae</taxon>
        <taxon>rosids</taxon>
        <taxon>fabids</taxon>
        <taxon>Fabales</taxon>
        <taxon>Fabaceae</taxon>
        <taxon>Papilionoideae</taxon>
        <taxon>50 kb inversion clade</taxon>
        <taxon>NPAAA clade</taxon>
        <taxon>Hologalegina</taxon>
        <taxon>IRL clade</taxon>
        <taxon>Trifolieae</taxon>
        <taxon>Medicago</taxon>
    </lineage>
</organism>
<dbReference type="AlphaFoldDB" id="A0A072VIE1"/>
<dbReference type="PANTHER" id="PTHR31414:SF15">
    <property type="entry name" value="PLASMA MEMBRANE FUSION PROTEIN"/>
    <property type="match status" value="1"/>
</dbReference>
<feature type="transmembrane region" description="Helical" evidence="1">
    <location>
        <begin position="138"/>
        <end position="162"/>
    </location>
</feature>
<dbReference type="PANTHER" id="PTHR31414">
    <property type="entry name" value="TRANSMEMBRANE PROTEIN DDB_G0292058"/>
    <property type="match status" value="1"/>
</dbReference>
<feature type="signal peptide" evidence="2">
    <location>
        <begin position="1"/>
        <end position="24"/>
    </location>
</feature>
<reference evidence="4" key="5">
    <citation type="journal article" date="2018" name="Nat. Plants">
        <title>Whole-genome landscape of Medicago truncatula symbiotic genes.</title>
        <authorList>
            <person name="Pecrix Y."/>
            <person name="Gamas P."/>
            <person name="Carrere S."/>
        </authorList>
    </citation>
    <scope>NUCLEOTIDE SEQUENCE</scope>
    <source>
        <tissue evidence="4">Leaves</tissue>
    </source>
</reference>
<dbReference type="Proteomes" id="UP000002051">
    <property type="component" value="Chromosome 2"/>
</dbReference>
<dbReference type="KEGG" id="mtr:25488325"/>
<keyword evidence="2" id="KW-0732">Signal</keyword>
<evidence type="ECO:0000313" key="4">
    <source>
        <dbReference type="EMBL" id="RHN73983.1"/>
    </source>
</evidence>
<accession>A0A072VIE1</accession>
<dbReference type="Proteomes" id="UP000265566">
    <property type="component" value="Chromosome 2"/>
</dbReference>
<dbReference type="HOGENOM" id="CLU_024548_0_1_1"/>
<keyword evidence="1" id="KW-1133">Transmembrane helix</keyword>
<evidence type="ECO:0000313" key="6">
    <source>
        <dbReference type="Proteomes" id="UP000002051"/>
    </source>
</evidence>
<feature type="transmembrane region" description="Helical" evidence="1">
    <location>
        <begin position="103"/>
        <end position="126"/>
    </location>
</feature>
<dbReference type="STRING" id="3880.A0A072VIE1"/>
<dbReference type="OrthoDB" id="1937321at2759"/>
<dbReference type="EnsemblPlants" id="KEH37885">
    <property type="protein sequence ID" value="KEH37885"/>
    <property type="gene ID" value="MTR_2g450550"/>
</dbReference>
<dbReference type="Gramene" id="rna9900">
    <property type="protein sequence ID" value="RHN73983.1"/>
    <property type="gene ID" value="gene9900"/>
</dbReference>
<sequence>MLFSSKFLLLLFFLSFFFLSTSSSLRIPDGVEVDGERNPNEVLQWKTRRSMEEDAVLPNASLILAQKRTTRKDPLDHFNRYNGGWNISDEHYLASVVFTAVPFFVVAAVWFVIFGLTLSFICLCYCCCPKEPYGYSRVAYALSLILLILFTLLAIAGCIVLYTAQGKFHGSTTTTLKYVVSQADFTAENLRNVSDYLDAAKNIGVDAVFLPSDVQTNIDTIKTKINSSAVELSTKTHENSEQINDGLDKMRLALVILAAVMLFLAFVGFVFSIFGLQGLVYFLVILGWFLVTGTFILCGVFLFVHNAVGDTCVAMDEWVQHPTAHTALDEILPCVDNATAQQTLLQSRDVARQLVILVDKIISDVTNRNLPAQAGPVYYNQSGPLMPPLCNPFNPDLTVRPCVPGEVPLDNATEVWKNYTCEISPAGLCRTPGRMTPTIASQMEAAVNVSYALYHYVPFLVELQDCTFVRQAFTDISQKYCPGLRHNSRWIYVGLVLVSAGVMLSMILWVIYARERRHRVYTKQFIAG</sequence>
<dbReference type="EMBL" id="CM001218">
    <property type="protein sequence ID" value="KEH37885.1"/>
    <property type="molecule type" value="Genomic_DNA"/>
</dbReference>
<evidence type="ECO:0000313" key="5">
    <source>
        <dbReference type="EnsemblPlants" id="KEH37885"/>
    </source>
</evidence>